<evidence type="ECO:0000313" key="2">
    <source>
        <dbReference type="Proteomes" id="UP001059209"/>
    </source>
</evidence>
<protein>
    <submittedName>
        <fullName evidence="1">Uncharacterized protein</fullName>
    </submittedName>
</protein>
<dbReference type="EMBL" id="CP104205">
    <property type="protein sequence ID" value="UWX55014.1"/>
    <property type="molecule type" value="Genomic_DNA"/>
</dbReference>
<proteinExistence type="predicted"/>
<accession>A0ABY5Y8I5</accession>
<dbReference type="Proteomes" id="UP001059209">
    <property type="component" value="Chromosome"/>
</dbReference>
<name>A0ABY5Y8I5_9FLAO</name>
<dbReference type="InterPro" id="IPR036271">
    <property type="entry name" value="Tet_transcr_reg_TetR-rel_C_sf"/>
</dbReference>
<reference evidence="1" key="1">
    <citation type="submission" date="2022-09" db="EMBL/GenBank/DDBJ databases">
        <title>Maribacter litopenaei sp. nov., isolated from the intestinal tract of the Pacific White Shrimp, Litopenaeus vannamei.</title>
        <authorList>
            <person name="Kim S.Y."/>
            <person name="Hwang C.Y."/>
        </authorList>
    </citation>
    <scope>NUCLEOTIDE SEQUENCE</scope>
    <source>
        <strain evidence="1">HL-LV01</strain>
    </source>
</reference>
<sequence length="68" mass="7654">MVSTLQKGKFNGYIDRHVDCEAAATYLMSSYFGIRTLMVGAAPSARKYRFMGQLRSYLKSLEPRTVAV</sequence>
<dbReference type="RefSeq" id="WP_260572866.1">
    <property type="nucleotide sequence ID" value="NZ_CP104205.1"/>
</dbReference>
<keyword evidence="2" id="KW-1185">Reference proteome</keyword>
<dbReference type="SUPFAM" id="SSF48498">
    <property type="entry name" value="Tetracyclin repressor-like, C-terminal domain"/>
    <property type="match status" value="1"/>
</dbReference>
<evidence type="ECO:0000313" key="1">
    <source>
        <dbReference type="EMBL" id="UWX55014.1"/>
    </source>
</evidence>
<gene>
    <name evidence="1" type="ORF">NYZ99_20285</name>
</gene>
<organism evidence="1 2">
    <name type="scientific">Maribacter litopenaei</name>
    <dbReference type="NCBI Taxonomy" id="2976127"/>
    <lineage>
        <taxon>Bacteria</taxon>
        <taxon>Pseudomonadati</taxon>
        <taxon>Bacteroidota</taxon>
        <taxon>Flavobacteriia</taxon>
        <taxon>Flavobacteriales</taxon>
        <taxon>Flavobacteriaceae</taxon>
        <taxon>Maribacter</taxon>
    </lineage>
</organism>